<dbReference type="OrthoDB" id="5092100at2759"/>
<dbReference type="HOGENOM" id="CLU_1304922_0_0_1"/>
<reference evidence="3" key="5">
    <citation type="submission" date="2018-04" db="UniProtKB">
        <authorList>
            <consortium name="EnsemblFungi"/>
        </authorList>
    </citation>
    <scope>IDENTIFICATION</scope>
    <source>
        <strain evidence="3">R3-111a-1</strain>
    </source>
</reference>
<organism evidence="2">
    <name type="scientific">Gaeumannomyces tritici (strain R3-111a-1)</name>
    <name type="common">Wheat and barley take-all root rot fungus</name>
    <name type="synonym">Gaeumannomyces graminis var. tritici</name>
    <dbReference type="NCBI Taxonomy" id="644352"/>
    <lineage>
        <taxon>Eukaryota</taxon>
        <taxon>Fungi</taxon>
        <taxon>Dikarya</taxon>
        <taxon>Ascomycota</taxon>
        <taxon>Pezizomycotina</taxon>
        <taxon>Sordariomycetes</taxon>
        <taxon>Sordariomycetidae</taxon>
        <taxon>Magnaporthales</taxon>
        <taxon>Magnaporthaceae</taxon>
        <taxon>Gaeumannomyces</taxon>
    </lineage>
</organism>
<proteinExistence type="predicted"/>
<sequence length="211" mass="22946">MTRAALCPGKAVSIADEACMHLLSYLLREGDGRLPASPLPYTLTWTAGHVYATESYRVLRVFRLPLFRKVEERERTEGLPQGNTDAKKDYVSDSADDAAEESIPVAFISNAKIFLPRSAVQRSVHLFPSADEEVTKDKEPKSKKSKGREKASSSKTKETGDDDKVVATVVVSPEDSLAGVAHPYVGPPQVVLAVSAGQTPQTSLTRFSSRL</sequence>
<feature type="region of interest" description="Disordered" evidence="1">
    <location>
        <begin position="74"/>
        <end position="95"/>
    </location>
</feature>
<evidence type="ECO:0000313" key="3">
    <source>
        <dbReference type="EnsemblFungi" id="EJT80740"/>
    </source>
</evidence>
<dbReference type="AlphaFoldDB" id="J3NHJ7"/>
<reference evidence="3" key="4">
    <citation type="journal article" date="2015" name="G3 (Bethesda)">
        <title>Genome sequences of three phytopathogenic species of the Magnaporthaceae family of fungi.</title>
        <authorList>
            <person name="Okagaki L.H."/>
            <person name="Nunes C.C."/>
            <person name="Sailsbery J."/>
            <person name="Clay B."/>
            <person name="Brown D."/>
            <person name="John T."/>
            <person name="Oh Y."/>
            <person name="Young N."/>
            <person name="Fitzgerald M."/>
            <person name="Haas B.J."/>
            <person name="Zeng Q."/>
            <person name="Young S."/>
            <person name="Adiconis X."/>
            <person name="Fan L."/>
            <person name="Levin J.Z."/>
            <person name="Mitchell T.K."/>
            <person name="Okubara P.A."/>
            <person name="Farman M.L."/>
            <person name="Kohn L.M."/>
            <person name="Birren B."/>
            <person name="Ma L.-J."/>
            <person name="Dean R.A."/>
        </authorList>
    </citation>
    <scope>NUCLEOTIDE SEQUENCE</scope>
    <source>
        <strain evidence="3">R3-111a-1</strain>
    </source>
</reference>
<dbReference type="GeneID" id="20341192"/>
<dbReference type="EMBL" id="GL385395">
    <property type="protein sequence ID" value="EJT80740.1"/>
    <property type="molecule type" value="Genomic_DNA"/>
</dbReference>
<dbReference type="EnsemblFungi" id="EJT80740">
    <property type="protein sequence ID" value="EJT80740"/>
    <property type="gene ID" value="GGTG_00734"/>
</dbReference>
<evidence type="ECO:0000256" key="1">
    <source>
        <dbReference type="SAM" id="MobiDB-lite"/>
    </source>
</evidence>
<gene>
    <name evidence="3" type="primary">20341192</name>
    <name evidence="2" type="ORF">GGTG_00734</name>
</gene>
<reference evidence="4" key="1">
    <citation type="submission" date="2010-07" db="EMBL/GenBank/DDBJ databases">
        <title>The genome sequence of Gaeumannomyces graminis var. tritici strain R3-111a-1.</title>
        <authorList>
            <consortium name="The Broad Institute Genome Sequencing Platform"/>
            <person name="Ma L.-J."/>
            <person name="Dead R."/>
            <person name="Young S."/>
            <person name="Zeng Q."/>
            <person name="Koehrsen M."/>
            <person name="Alvarado L."/>
            <person name="Berlin A."/>
            <person name="Chapman S.B."/>
            <person name="Chen Z."/>
            <person name="Freedman E."/>
            <person name="Gellesch M."/>
            <person name="Goldberg J."/>
            <person name="Griggs A."/>
            <person name="Gujja S."/>
            <person name="Heilman E.R."/>
            <person name="Heiman D."/>
            <person name="Hepburn T."/>
            <person name="Howarth C."/>
            <person name="Jen D."/>
            <person name="Larson L."/>
            <person name="Mehta T."/>
            <person name="Neiman D."/>
            <person name="Pearson M."/>
            <person name="Roberts A."/>
            <person name="Saif S."/>
            <person name="Shea T."/>
            <person name="Shenoy N."/>
            <person name="Sisk P."/>
            <person name="Stolte C."/>
            <person name="Sykes S."/>
            <person name="Walk T."/>
            <person name="White J."/>
            <person name="Yandava C."/>
            <person name="Haas B."/>
            <person name="Nusbaum C."/>
            <person name="Birren B."/>
        </authorList>
    </citation>
    <scope>NUCLEOTIDE SEQUENCE [LARGE SCALE GENOMIC DNA]</scope>
    <source>
        <strain evidence="4">R3-111a-1</strain>
    </source>
</reference>
<evidence type="ECO:0000313" key="4">
    <source>
        <dbReference type="Proteomes" id="UP000006039"/>
    </source>
</evidence>
<evidence type="ECO:0000313" key="2">
    <source>
        <dbReference type="EMBL" id="EJT80740.1"/>
    </source>
</evidence>
<feature type="region of interest" description="Disordered" evidence="1">
    <location>
        <begin position="131"/>
        <end position="167"/>
    </location>
</feature>
<name>J3NHJ7_GAET3</name>
<dbReference type="RefSeq" id="XP_009216749.1">
    <property type="nucleotide sequence ID" value="XM_009218485.1"/>
</dbReference>
<protein>
    <submittedName>
        <fullName evidence="2 3">Uncharacterized protein</fullName>
    </submittedName>
</protein>
<keyword evidence="4" id="KW-1185">Reference proteome</keyword>
<dbReference type="Proteomes" id="UP000006039">
    <property type="component" value="Unassembled WGS sequence"/>
</dbReference>
<reference evidence="2" key="2">
    <citation type="submission" date="2010-07" db="EMBL/GenBank/DDBJ databases">
        <authorList>
            <consortium name="The Broad Institute Genome Sequencing Platform"/>
            <consortium name="Broad Institute Genome Sequencing Center for Infectious Disease"/>
            <person name="Ma L.-J."/>
            <person name="Dead R."/>
            <person name="Young S."/>
            <person name="Zeng Q."/>
            <person name="Koehrsen M."/>
            <person name="Alvarado L."/>
            <person name="Berlin A."/>
            <person name="Chapman S.B."/>
            <person name="Chen Z."/>
            <person name="Freedman E."/>
            <person name="Gellesch M."/>
            <person name="Goldberg J."/>
            <person name="Griggs A."/>
            <person name="Gujja S."/>
            <person name="Heilman E.R."/>
            <person name="Heiman D."/>
            <person name="Hepburn T."/>
            <person name="Howarth C."/>
            <person name="Jen D."/>
            <person name="Larson L."/>
            <person name="Mehta T."/>
            <person name="Neiman D."/>
            <person name="Pearson M."/>
            <person name="Roberts A."/>
            <person name="Saif S."/>
            <person name="Shea T."/>
            <person name="Shenoy N."/>
            <person name="Sisk P."/>
            <person name="Stolte C."/>
            <person name="Sykes S."/>
            <person name="Walk T."/>
            <person name="White J."/>
            <person name="Yandava C."/>
            <person name="Haas B."/>
            <person name="Nusbaum C."/>
            <person name="Birren B."/>
        </authorList>
    </citation>
    <scope>NUCLEOTIDE SEQUENCE</scope>
    <source>
        <strain evidence="2">R3-111a-1</strain>
    </source>
</reference>
<feature type="compositionally biased region" description="Basic and acidic residues" evidence="1">
    <location>
        <begin position="133"/>
        <end position="165"/>
    </location>
</feature>
<dbReference type="VEuPathDB" id="FungiDB:GGTG_00734"/>
<reference evidence="2" key="3">
    <citation type="submission" date="2010-09" db="EMBL/GenBank/DDBJ databases">
        <title>Annotation of Gaeumannomyces graminis var. tritici R3-111a-1.</title>
        <authorList>
            <consortium name="The Broad Institute Genome Sequencing Platform"/>
            <person name="Ma L.-J."/>
            <person name="Dead R."/>
            <person name="Young S.K."/>
            <person name="Zeng Q."/>
            <person name="Gargeya S."/>
            <person name="Fitzgerald M."/>
            <person name="Haas B."/>
            <person name="Abouelleil A."/>
            <person name="Alvarado L."/>
            <person name="Arachchi H.M."/>
            <person name="Berlin A."/>
            <person name="Brown A."/>
            <person name="Chapman S.B."/>
            <person name="Chen Z."/>
            <person name="Dunbar C."/>
            <person name="Freedman E."/>
            <person name="Gearin G."/>
            <person name="Gellesch M."/>
            <person name="Goldberg J."/>
            <person name="Griggs A."/>
            <person name="Gujja S."/>
            <person name="Heiman D."/>
            <person name="Howarth C."/>
            <person name="Larson L."/>
            <person name="Lui A."/>
            <person name="MacDonald P.J.P."/>
            <person name="Mehta T."/>
            <person name="Montmayeur A."/>
            <person name="Murphy C."/>
            <person name="Neiman D."/>
            <person name="Pearson M."/>
            <person name="Priest M."/>
            <person name="Roberts A."/>
            <person name="Saif S."/>
            <person name="Shea T."/>
            <person name="Shenoy N."/>
            <person name="Sisk P."/>
            <person name="Stolte C."/>
            <person name="Sykes S."/>
            <person name="Yandava C."/>
            <person name="Wortman J."/>
            <person name="Nusbaum C."/>
            <person name="Birren B."/>
        </authorList>
    </citation>
    <scope>NUCLEOTIDE SEQUENCE</scope>
    <source>
        <strain evidence="2">R3-111a-1</strain>
    </source>
</reference>
<accession>J3NHJ7</accession>